<evidence type="ECO:0000313" key="2">
    <source>
        <dbReference type="EMBL" id="EMP30666.1"/>
    </source>
</evidence>
<evidence type="ECO:0000256" key="1">
    <source>
        <dbReference type="SAM" id="MobiDB-lite"/>
    </source>
</evidence>
<protein>
    <submittedName>
        <fullName evidence="2">Uncharacterized protein</fullName>
    </submittedName>
</protein>
<reference evidence="3" key="1">
    <citation type="journal article" date="2013" name="Nat. Genet.">
        <title>The draft genomes of soft-shell turtle and green sea turtle yield insights into the development and evolution of the turtle-specific body plan.</title>
        <authorList>
            <person name="Wang Z."/>
            <person name="Pascual-Anaya J."/>
            <person name="Zadissa A."/>
            <person name="Li W."/>
            <person name="Niimura Y."/>
            <person name="Huang Z."/>
            <person name="Li C."/>
            <person name="White S."/>
            <person name="Xiong Z."/>
            <person name="Fang D."/>
            <person name="Wang B."/>
            <person name="Ming Y."/>
            <person name="Chen Y."/>
            <person name="Zheng Y."/>
            <person name="Kuraku S."/>
            <person name="Pignatelli M."/>
            <person name="Herrero J."/>
            <person name="Beal K."/>
            <person name="Nozawa M."/>
            <person name="Li Q."/>
            <person name="Wang J."/>
            <person name="Zhang H."/>
            <person name="Yu L."/>
            <person name="Shigenobu S."/>
            <person name="Wang J."/>
            <person name="Liu J."/>
            <person name="Flicek P."/>
            <person name="Searle S."/>
            <person name="Wang J."/>
            <person name="Kuratani S."/>
            <person name="Yin Y."/>
            <person name="Aken B."/>
            <person name="Zhang G."/>
            <person name="Irie N."/>
        </authorList>
    </citation>
    <scope>NUCLEOTIDE SEQUENCE [LARGE SCALE GENOMIC DNA]</scope>
</reference>
<dbReference type="Proteomes" id="UP000031443">
    <property type="component" value="Unassembled WGS sequence"/>
</dbReference>
<feature type="region of interest" description="Disordered" evidence="1">
    <location>
        <begin position="1"/>
        <end position="67"/>
    </location>
</feature>
<accession>M7AYM7</accession>
<feature type="region of interest" description="Disordered" evidence="1">
    <location>
        <begin position="86"/>
        <end position="111"/>
    </location>
</feature>
<feature type="compositionally biased region" description="Basic and acidic residues" evidence="1">
    <location>
        <begin position="48"/>
        <end position="60"/>
    </location>
</feature>
<dbReference type="AlphaFoldDB" id="M7AYM7"/>
<keyword evidence="3" id="KW-1185">Reference proteome</keyword>
<organism evidence="2 3">
    <name type="scientific">Chelonia mydas</name>
    <name type="common">Green sea-turtle</name>
    <name type="synonym">Chelonia agassizi</name>
    <dbReference type="NCBI Taxonomy" id="8469"/>
    <lineage>
        <taxon>Eukaryota</taxon>
        <taxon>Metazoa</taxon>
        <taxon>Chordata</taxon>
        <taxon>Craniata</taxon>
        <taxon>Vertebrata</taxon>
        <taxon>Euteleostomi</taxon>
        <taxon>Archelosauria</taxon>
        <taxon>Testudinata</taxon>
        <taxon>Testudines</taxon>
        <taxon>Cryptodira</taxon>
        <taxon>Durocryptodira</taxon>
        <taxon>Americhelydia</taxon>
        <taxon>Chelonioidea</taxon>
        <taxon>Cheloniidae</taxon>
        <taxon>Chelonia</taxon>
    </lineage>
</organism>
<proteinExistence type="predicted"/>
<dbReference type="EMBL" id="KB548796">
    <property type="protein sequence ID" value="EMP30666.1"/>
    <property type="molecule type" value="Genomic_DNA"/>
</dbReference>
<evidence type="ECO:0000313" key="3">
    <source>
        <dbReference type="Proteomes" id="UP000031443"/>
    </source>
</evidence>
<name>M7AYM7_CHEMY</name>
<sequence length="123" mass="12634">MTVSKTWTFQTLKYNTGTGPSAAEETDRVSHSRRTPTPGGGDLAAQSYREKSGNPKRKEGGNAAATTAAASGARLFVQLKAACGPAQPSGFGHADEDPVSNGGEALGRGETLPITVDATQCIL</sequence>
<gene>
    <name evidence="2" type="ORF">UY3_12221</name>
</gene>
<feature type="compositionally biased region" description="Polar residues" evidence="1">
    <location>
        <begin position="1"/>
        <end position="19"/>
    </location>
</feature>